<dbReference type="GO" id="GO:0005524">
    <property type="term" value="F:ATP binding"/>
    <property type="evidence" value="ECO:0007669"/>
    <property type="project" value="UniProtKB-KW"/>
</dbReference>
<dbReference type="GO" id="GO:0003677">
    <property type="term" value="F:DNA binding"/>
    <property type="evidence" value="ECO:0007669"/>
    <property type="project" value="UniProtKB-KW"/>
</dbReference>
<dbReference type="InterPro" id="IPR014001">
    <property type="entry name" value="Helicase_ATP-bd"/>
</dbReference>
<dbReference type="Gene3D" id="3.40.50.300">
    <property type="entry name" value="P-loop containing nucleotide triphosphate hydrolases"/>
    <property type="match status" value="2"/>
</dbReference>
<dbReference type="RefSeq" id="WP_010497926.1">
    <property type="nucleotide sequence ID" value="NZ_JQBK01000126.1"/>
</dbReference>
<accession>A0A0R2JXG8</accession>
<dbReference type="EMBL" id="LT630287">
    <property type="protein sequence ID" value="SFV40241.1"/>
    <property type="molecule type" value="Genomic_DNA"/>
</dbReference>
<dbReference type="PANTHER" id="PTHR30580:SF1">
    <property type="entry name" value="COMF OPERON PROTEIN 1"/>
    <property type="match status" value="1"/>
</dbReference>
<evidence type="ECO:0000313" key="6">
    <source>
        <dbReference type="EMBL" id="KRN79861.1"/>
    </source>
</evidence>
<dbReference type="InterPro" id="IPR011545">
    <property type="entry name" value="DEAD/DEAH_box_helicase_dom"/>
</dbReference>
<evidence type="ECO:0000313" key="9">
    <source>
        <dbReference type="Proteomes" id="UP000190935"/>
    </source>
</evidence>
<dbReference type="PROSITE" id="PS51194">
    <property type="entry name" value="HELICASE_CTER"/>
    <property type="match status" value="1"/>
</dbReference>
<dbReference type="GO" id="GO:0006270">
    <property type="term" value="P:DNA replication initiation"/>
    <property type="evidence" value="ECO:0007669"/>
    <property type="project" value="TreeGrafter"/>
</dbReference>
<dbReference type="CDD" id="cd17925">
    <property type="entry name" value="DEXDc_ComFA"/>
    <property type="match status" value="1"/>
</dbReference>
<dbReference type="PANTHER" id="PTHR30580">
    <property type="entry name" value="PRIMOSOMAL PROTEIN N"/>
    <property type="match status" value="1"/>
</dbReference>
<dbReference type="InterPro" id="IPR001650">
    <property type="entry name" value="Helicase_C-like"/>
</dbReference>
<protein>
    <submittedName>
        <fullName evidence="6">ComF operon protein 1</fullName>
    </submittedName>
    <submittedName>
        <fullName evidence="7">ComF operon protein A, DNA transporter ATPase</fullName>
    </submittedName>
</protein>
<evidence type="ECO:0000313" key="7">
    <source>
        <dbReference type="EMBL" id="SFV40241.1"/>
    </source>
</evidence>
<dbReference type="SMART" id="SM00487">
    <property type="entry name" value="DEXDc"/>
    <property type="match status" value="1"/>
</dbReference>
<dbReference type="Pfam" id="PF00271">
    <property type="entry name" value="Helicase_C"/>
    <property type="match status" value="1"/>
</dbReference>
<reference evidence="6 8" key="1">
    <citation type="journal article" date="2015" name="Genome Announc.">
        <title>Expanding the biotechnology potential of lactobacilli through comparative genomics of 213 strains and associated genera.</title>
        <authorList>
            <person name="Sun Z."/>
            <person name="Harris H.M."/>
            <person name="McCann A."/>
            <person name="Guo C."/>
            <person name="Argimon S."/>
            <person name="Zhang W."/>
            <person name="Yang X."/>
            <person name="Jeffery I.B."/>
            <person name="Cooney J.C."/>
            <person name="Kagawa T.F."/>
            <person name="Liu W."/>
            <person name="Song Y."/>
            <person name="Salvetti E."/>
            <person name="Wrobel A."/>
            <person name="Rasinkangas P."/>
            <person name="Parkhill J."/>
            <person name="Rea M.C."/>
            <person name="O'Sullivan O."/>
            <person name="Ritari J."/>
            <person name="Douillard F.P."/>
            <person name="Paul Ross R."/>
            <person name="Yang R."/>
            <person name="Briner A.E."/>
            <person name="Felis G.E."/>
            <person name="de Vos W.M."/>
            <person name="Barrangou R."/>
            <person name="Klaenhammer T.R."/>
            <person name="Caufield P.W."/>
            <person name="Cui Y."/>
            <person name="Zhang H."/>
            <person name="O'Toole P.W."/>
        </authorList>
    </citation>
    <scope>NUCLEOTIDE SEQUENCE [LARGE SCALE GENOMIC DNA]</scope>
    <source>
        <strain evidence="6 8">DSM 15353</strain>
    </source>
</reference>
<dbReference type="OrthoDB" id="2077914at2"/>
<feature type="domain" description="Helicase C-terminal" evidence="5">
    <location>
        <begin position="289"/>
        <end position="444"/>
    </location>
</feature>
<dbReference type="STRING" id="89059.LAC1533_0821"/>
<evidence type="ECO:0000256" key="3">
    <source>
        <dbReference type="ARBA" id="ARBA00023125"/>
    </source>
</evidence>
<dbReference type="GeneID" id="95348900"/>
<dbReference type="AlphaFoldDB" id="A0A0R2JXG8"/>
<dbReference type="CDD" id="cd18785">
    <property type="entry name" value="SF2_C"/>
    <property type="match status" value="1"/>
</dbReference>
<dbReference type="SMART" id="SM00490">
    <property type="entry name" value="HELICc"/>
    <property type="match status" value="1"/>
</dbReference>
<dbReference type="PATRIC" id="fig|89059.3.peg.372"/>
<dbReference type="Proteomes" id="UP000190935">
    <property type="component" value="Chromosome I"/>
</dbReference>
<gene>
    <name evidence="6" type="ORF">IV43_GL000366</name>
    <name evidence="7" type="ORF">LAC1533_0821</name>
</gene>
<name>A0A0R2JXG8_9LACO</name>
<evidence type="ECO:0000313" key="8">
    <source>
        <dbReference type="Proteomes" id="UP000051491"/>
    </source>
</evidence>
<dbReference type="EMBL" id="JQBK01000126">
    <property type="protein sequence ID" value="KRN79861.1"/>
    <property type="molecule type" value="Genomic_DNA"/>
</dbReference>
<reference evidence="7" key="3">
    <citation type="submission" date="2016-11" db="EMBL/GenBank/DDBJ databases">
        <authorList>
            <person name="Jaros S."/>
            <person name="Januszkiewicz K."/>
            <person name="Wedrychowicz H."/>
        </authorList>
    </citation>
    <scope>NUCLEOTIDE SEQUENCE [LARGE SCALE GENOMIC DNA]</scope>
    <source>
        <strain evidence="7">ACA-DC 1533</strain>
    </source>
</reference>
<dbReference type="SUPFAM" id="SSF52540">
    <property type="entry name" value="P-loop containing nucleoside triphosphate hydrolases"/>
    <property type="match status" value="1"/>
</dbReference>
<sequence length="444" mass="50541">MELNELYGRLLLDTEVPADLKKELIKNSRPALIQHENYIECQRCLSKTLKNKARLPNGAYYCPKCILLGRVASNNKLYHLPEKNLFSSLECSPLVWQGKLSLFQQQCSDQLRKAVDRSGEYLMWAVTGAGKTEMLFPTLEKVLLQRKRACLASPRVDVCNELYPRICTAFTAIDPVLLHGHSKKSYHYSQLTICTTHQLLRFLGAFDLLIIDEVDAFPFTNNEMLKQAARRALKPNGTLIFLTATPTQELLGKIERHQLAASYLPLRFHRHLLPVPQVWFCGRWQDKMYCQKLPVKLKSELNRWIDEGFPFLVFVSRLESLAPVLRALEANLPAKAKGDSVFSADPKRINKVQEMRDHKLNYLVTTTILERGVTFPSLNVMVLGADEKTFSTTALVQIAGRAGRSQKRPNGDVIFVCTDQVKNVRKAVKQIRELNKKGKHLLNG</sequence>
<evidence type="ECO:0000259" key="5">
    <source>
        <dbReference type="PROSITE" id="PS51194"/>
    </source>
</evidence>
<dbReference type="Proteomes" id="UP000051491">
    <property type="component" value="Unassembled WGS sequence"/>
</dbReference>
<evidence type="ECO:0000256" key="1">
    <source>
        <dbReference type="ARBA" id="ARBA00022741"/>
    </source>
</evidence>
<keyword evidence="3" id="KW-0238">DNA-binding</keyword>
<dbReference type="GO" id="GO:0006302">
    <property type="term" value="P:double-strand break repair"/>
    <property type="evidence" value="ECO:0007669"/>
    <property type="project" value="TreeGrafter"/>
</dbReference>
<dbReference type="PROSITE" id="PS51192">
    <property type="entry name" value="HELICASE_ATP_BIND_1"/>
    <property type="match status" value="1"/>
</dbReference>
<feature type="domain" description="Helicase ATP-binding" evidence="4">
    <location>
        <begin position="112"/>
        <end position="264"/>
    </location>
</feature>
<organism evidence="6 8">
    <name type="scientific">Ligilactobacillus acidipiscis</name>
    <dbReference type="NCBI Taxonomy" id="89059"/>
    <lineage>
        <taxon>Bacteria</taxon>
        <taxon>Bacillati</taxon>
        <taxon>Bacillota</taxon>
        <taxon>Bacilli</taxon>
        <taxon>Lactobacillales</taxon>
        <taxon>Lactobacillaceae</taxon>
        <taxon>Ligilactobacillus</taxon>
    </lineage>
</organism>
<dbReference type="InterPro" id="IPR027417">
    <property type="entry name" value="P-loop_NTPase"/>
</dbReference>
<reference evidence="9" key="2">
    <citation type="submission" date="2016-11" db="EMBL/GenBank/DDBJ databases">
        <authorList>
            <person name="Papadimitriou K."/>
        </authorList>
    </citation>
    <scope>NUCLEOTIDE SEQUENCE [LARGE SCALE GENOMIC DNA]</scope>
    <source>
        <strain evidence="9">ACA-DC 1533</strain>
    </source>
</reference>
<dbReference type="GO" id="GO:0043138">
    <property type="term" value="F:3'-5' DNA helicase activity"/>
    <property type="evidence" value="ECO:0007669"/>
    <property type="project" value="TreeGrafter"/>
</dbReference>
<dbReference type="Pfam" id="PF00270">
    <property type="entry name" value="DEAD"/>
    <property type="match status" value="1"/>
</dbReference>
<evidence type="ECO:0000256" key="2">
    <source>
        <dbReference type="ARBA" id="ARBA00022840"/>
    </source>
</evidence>
<dbReference type="GO" id="GO:0006310">
    <property type="term" value="P:DNA recombination"/>
    <property type="evidence" value="ECO:0007669"/>
    <property type="project" value="TreeGrafter"/>
</dbReference>
<evidence type="ECO:0000259" key="4">
    <source>
        <dbReference type="PROSITE" id="PS51192"/>
    </source>
</evidence>
<proteinExistence type="predicted"/>
<dbReference type="KEGG" id="laca:LAC1533_0821"/>
<keyword evidence="1" id="KW-0547">Nucleotide-binding</keyword>
<keyword evidence="2" id="KW-0067">ATP-binding</keyword>